<evidence type="ECO:0000313" key="8">
    <source>
        <dbReference type="Proteomes" id="UP000095464"/>
    </source>
</evidence>
<dbReference type="Proteomes" id="UP000095464">
    <property type="component" value="Unassembled WGS sequence"/>
</dbReference>
<accession>A0A1E5TKK2</accession>
<evidence type="ECO:0000259" key="5">
    <source>
        <dbReference type="PROSITE" id="PS50977"/>
    </source>
</evidence>
<evidence type="ECO:0000256" key="4">
    <source>
        <dbReference type="PROSITE-ProRule" id="PRU00335"/>
    </source>
</evidence>
<dbReference type="EMBL" id="LNPX01000018">
    <property type="protein sequence ID" value="OEK58153.1"/>
    <property type="molecule type" value="Genomic_DNA"/>
</dbReference>
<dbReference type="KEGG" id="seqo:SE1039_21200"/>
<reference evidence="6" key="3">
    <citation type="submission" date="2022-05" db="EMBL/GenBank/DDBJ databases">
        <title>Comparative genomics of Staphylococcus equorum isolates.</title>
        <authorList>
            <person name="Luelf R.H."/>
        </authorList>
    </citation>
    <scope>NUCLEOTIDE SEQUENCE</scope>
    <source>
        <strain evidence="6">TMW 2.2497</strain>
    </source>
</reference>
<feature type="DNA-binding region" description="H-T-H motif" evidence="4">
    <location>
        <begin position="27"/>
        <end position="46"/>
    </location>
</feature>
<evidence type="ECO:0000256" key="3">
    <source>
        <dbReference type="ARBA" id="ARBA00023163"/>
    </source>
</evidence>
<organism evidence="6 9">
    <name type="scientific">Staphylococcus equorum</name>
    <dbReference type="NCBI Taxonomy" id="246432"/>
    <lineage>
        <taxon>Bacteria</taxon>
        <taxon>Bacillati</taxon>
        <taxon>Bacillota</taxon>
        <taxon>Bacilli</taxon>
        <taxon>Bacillales</taxon>
        <taxon>Staphylococcaceae</taxon>
        <taxon>Staphylococcus</taxon>
    </lineage>
</organism>
<feature type="domain" description="HTH tetR-type" evidence="5">
    <location>
        <begin position="4"/>
        <end position="64"/>
    </location>
</feature>
<sequence length="182" mass="20377">MPRVSKRIQLLEAAASIVNEQGSEYLTLDAVAKKAGVSKGGLLYHFKNKFALIQGLVDHADEIYRINVDKHVQGDDQQQGKWIRAFIDATREYSSENASITSGMLAAQGINSNLLLPLQDTYKEWQFNIENDGLDKVDATIIRMAVDGLWLSEIFGLDAIDDSMRAEVLERLTAYTKNEKID</sequence>
<dbReference type="EMBL" id="JAMBQA010000002">
    <property type="protein sequence ID" value="MDG0845616.1"/>
    <property type="molecule type" value="Genomic_DNA"/>
</dbReference>
<dbReference type="InterPro" id="IPR036271">
    <property type="entry name" value="Tet_transcr_reg_TetR-rel_C_sf"/>
</dbReference>
<protein>
    <submittedName>
        <fullName evidence="7">TetR family transcriptional regulator</fullName>
    </submittedName>
    <submittedName>
        <fullName evidence="6">TetR/AcrR family transcriptional regulator</fullName>
    </submittedName>
</protein>
<dbReference type="Pfam" id="PF00440">
    <property type="entry name" value="TetR_N"/>
    <property type="match status" value="1"/>
</dbReference>
<reference evidence="8" key="1">
    <citation type="submission" date="2015-11" db="EMBL/GenBank/DDBJ databases">
        <title>Genomic diversity of Staphylococcus saprophyticus strains from urinary tract infections, animal surfaces, and fermented foods.</title>
        <authorList>
            <person name="Wolfe B.E."/>
        </authorList>
    </citation>
    <scope>NUCLEOTIDE SEQUENCE [LARGE SCALE GENOMIC DNA]</scope>
    <source>
        <strain evidence="8">738_7</strain>
    </source>
</reference>
<dbReference type="InterPro" id="IPR041479">
    <property type="entry name" value="TetR_CgmR_C"/>
</dbReference>
<proteinExistence type="predicted"/>
<dbReference type="InterPro" id="IPR001647">
    <property type="entry name" value="HTH_TetR"/>
</dbReference>
<dbReference type="PRINTS" id="PR00455">
    <property type="entry name" value="HTHTETR"/>
</dbReference>
<dbReference type="InterPro" id="IPR009057">
    <property type="entry name" value="Homeodomain-like_sf"/>
</dbReference>
<evidence type="ECO:0000256" key="2">
    <source>
        <dbReference type="ARBA" id="ARBA00023125"/>
    </source>
</evidence>
<dbReference type="Proteomes" id="UP001152422">
    <property type="component" value="Unassembled WGS sequence"/>
</dbReference>
<reference evidence="7" key="2">
    <citation type="submission" date="2015-11" db="EMBL/GenBank/DDBJ databases">
        <authorList>
            <person name="Wolfe B.E."/>
        </authorList>
    </citation>
    <scope>NUCLEOTIDE SEQUENCE</scope>
    <source>
        <strain evidence="7">738_7</strain>
    </source>
</reference>
<dbReference type="SUPFAM" id="SSF46689">
    <property type="entry name" value="Homeodomain-like"/>
    <property type="match status" value="1"/>
</dbReference>
<dbReference type="RefSeq" id="WP_002506751.1">
    <property type="nucleotide sequence ID" value="NZ_CP013114.1"/>
</dbReference>
<name>A0A1E5TKK2_9STAP</name>
<dbReference type="PANTHER" id="PTHR47506:SF1">
    <property type="entry name" value="HTH-TYPE TRANSCRIPTIONAL REGULATOR YJDC"/>
    <property type="match status" value="1"/>
</dbReference>
<evidence type="ECO:0000313" key="6">
    <source>
        <dbReference type="EMBL" id="MDG0845616.1"/>
    </source>
</evidence>
<keyword evidence="3" id="KW-0804">Transcription</keyword>
<evidence type="ECO:0000313" key="9">
    <source>
        <dbReference type="Proteomes" id="UP001152422"/>
    </source>
</evidence>
<dbReference type="SUPFAM" id="SSF48498">
    <property type="entry name" value="Tetracyclin repressor-like, C-terminal domain"/>
    <property type="match status" value="1"/>
</dbReference>
<evidence type="ECO:0000313" key="7">
    <source>
        <dbReference type="EMBL" id="OEK58153.1"/>
    </source>
</evidence>
<comment type="caution">
    <text evidence="6">The sequence shown here is derived from an EMBL/GenBank/DDBJ whole genome shotgun (WGS) entry which is preliminary data.</text>
</comment>
<keyword evidence="9" id="KW-1185">Reference proteome</keyword>
<dbReference type="PROSITE" id="PS50977">
    <property type="entry name" value="HTH_TETR_2"/>
    <property type="match status" value="1"/>
</dbReference>
<gene>
    <name evidence="7" type="ORF">ASS94_04765</name>
    <name evidence="6" type="ORF">M4L89_05215</name>
</gene>
<dbReference type="PANTHER" id="PTHR47506">
    <property type="entry name" value="TRANSCRIPTIONAL REGULATORY PROTEIN"/>
    <property type="match status" value="1"/>
</dbReference>
<keyword evidence="1" id="KW-0805">Transcription regulation</keyword>
<evidence type="ECO:0000256" key="1">
    <source>
        <dbReference type="ARBA" id="ARBA00023015"/>
    </source>
</evidence>
<dbReference type="AlphaFoldDB" id="A0A1E5TKK2"/>
<dbReference type="Gene3D" id="1.10.357.10">
    <property type="entry name" value="Tetracycline Repressor, domain 2"/>
    <property type="match status" value="1"/>
</dbReference>
<dbReference type="Pfam" id="PF17937">
    <property type="entry name" value="TetR_C_28"/>
    <property type="match status" value="1"/>
</dbReference>
<dbReference type="GO" id="GO:0003677">
    <property type="term" value="F:DNA binding"/>
    <property type="evidence" value="ECO:0007669"/>
    <property type="project" value="UniProtKB-UniRule"/>
</dbReference>
<keyword evidence="2 4" id="KW-0238">DNA-binding</keyword>